<protein>
    <submittedName>
        <fullName evidence="1">CocE/NonD family hydrolase</fullName>
    </submittedName>
</protein>
<sequence>MTDAKHIVKTIEMNGEKVDVAMREMLRPATHEELEAMTPEERERFKYLSPLNTRTYIAEEGIVCMQDIPVTMRDGVTIYVDIYKPEGEAKVPLIISWSFYGKRPFDGQSEWQIMGVPPQTVSNMSKFESPDPGYWCRHGYAVANVDPRGIGHSEGDFMQFGTQEGRDGYDFIEWAAVQPWCNGRCALAGNSCVAMTQWRIASQCPPHLTCIAPWEGTSDMYRESLCEGGIPAASFVNLVMREAVGPNYIDDTVKNLERYPFINCTYWKDKDPIWENIRIPVYVTACWNHFHLRGSINGFRKIKSGKKWLRAHRDFEWPDAYSNEYLKDLELFFARYLKLERNGWELTPKVRIEVQDAFDYLYQKNRPEDAFPLKRTEYEKLYLDAAHLSMSKEPIAEPAMAAYESDDEEISFDYTFEEETELTGYLKLHLWVAAESYHDMDLFINVQKLSTMGEWLPITIFSESHPGAWGKMRVSRRKLDEKLSTDYSPVQAHDEDEKLEPGQIVPVEIEINPTSRIWHKGQKLRVQIAGRYIRENWFEPLMWDTDNKGRHLIYCGGAYDSYLQIPVIPPRYKDGEYIYR</sequence>
<dbReference type="Proteomes" id="UP000594014">
    <property type="component" value="Chromosome"/>
</dbReference>
<keyword evidence="1" id="KW-0378">Hydrolase</keyword>
<evidence type="ECO:0000313" key="2">
    <source>
        <dbReference type="Proteomes" id="UP000594014"/>
    </source>
</evidence>
<accession>A0ACD1A6A5</accession>
<dbReference type="EMBL" id="CP042469">
    <property type="protein sequence ID" value="QOX61910.1"/>
    <property type="molecule type" value="Genomic_DNA"/>
</dbReference>
<evidence type="ECO:0000313" key="1">
    <source>
        <dbReference type="EMBL" id="QOX61910.1"/>
    </source>
</evidence>
<gene>
    <name evidence="1" type="ORF">FRZ06_00335</name>
</gene>
<keyword evidence="2" id="KW-1185">Reference proteome</keyword>
<organism evidence="1 2">
    <name type="scientific">Anoxybacterium hadale</name>
    <dbReference type="NCBI Taxonomy" id="3408580"/>
    <lineage>
        <taxon>Bacteria</taxon>
        <taxon>Bacillati</taxon>
        <taxon>Bacillota</taxon>
        <taxon>Clostridia</taxon>
        <taxon>Peptostreptococcales</taxon>
        <taxon>Anaerovoracaceae</taxon>
        <taxon>Anoxybacterium</taxon>
    </lineage>
</organism>
<name>A0ACD1A6A5_9FIRM</name>
<reference evidence="1" key="1">
    <citation type="submission" date="2019-08" db="EMBL/GenBank/DDBJ databases">
        <title>Genome sequence of Clostridiales bacterium MT110.</title>
        <authorList>
            <person name="Cao J."/>
        </authorList>
    </citation>
    <scope>NUCLEOTIDE SEQUENCE</scope>
    <source>
        <strain evidence="1">MT110</strain>
    </source>
</reference>
<proteinExistence type="predicted"/>